<feature type="disulfide bond" evidence="19">
    <location>
        <begin position="49"/>
        <end position="131"/>
    </location>
</feature>
<dbReference type="Pfam" id="PF00141">
    <property type="entry name" value="peroxidase"/>
    <property type="match status" value="1"/>
</dbReference>
<feature type="binding site" evidence="17">
    <location>
        <position position="256"/>
    </location>
    <ligand>
        <name>Ca(2+)</name>
        <dbReference type="ChEBI" id="CHEBI:29108"/>
        <label>2</label>
    </ligand>
</feature>
<gene>
    <name evidence="22" type="ORF">LTRI10_LOCUS40553</name>
</gene>
<dbReference type="InterPro" id="IPR019794">
    <property type="entry name" value="Peroxidases_AS"/>
</dbReference>
<dbReference type="InterPro" id="IPR002016">
    <property type="entry name" value="Haem_peroxidase"/>
</dbReference>
<dbReference type="PANTHER" id="PTHR31388:SF247">
    <property type="entry name" value="PEROXIDASE"/>
    <property type="match status" value="1"/>
</dbReference>
<dbReference type="PROSITE" id="PS00435">
    <property type="entry name" value="PEROXIDASE_1"/>
    <property type="match status" value="1"/>
</dbReference>
<evidence type="ECO:0000256" key="12">
    <source>
        <dbReference type="ARBA" id="ARBA00023004"/>
    </source>
</evidence>
<feature type="binding site" description="axial binding residue" evidence="17">
    <location>
        <position position="209"/>
    </location>
    <ligand>
        <name>heme b</name>
        <dbReference type="ChEBI" id="CHEBI:60344"/>
    </ligand>
    <ligandPart>
        <name>Fe</name>
        <dbReference type="ChEBI" id="CHEBI:18248"/>
    </ligandPart>
</feature>
<evidence type="ECO:0000256" key="8">
    <source>
        <dbReference type="ARBA" id="ARBA00022723"/>
    </source>
</evidence>
<dbReference type="PROSITE" id="PS00436">
    <property type="entry name" value="PEROXIDASE_2"/>
    <property type="match status" value="1"/>
</dbReference>
<feature type="signal peptide" evidence="20">
    <location>
        <begin position="1"/>
        <end position="25"/>
    </location>
</feature>
<keyword evidence="20" id="KW-0376">Hydrogen peroxide</keyword>
<dbReference type="EC" id="1.11.1.7" evidence="5 20"/>
<keyword evidence="13 19" id="KW-1015">Disulfide bond</keyword>
<evidence type="ECO:0000256" key="20">
    <source>
        <dbReference type="RuleBase" id="RU362060"/>
    </source>
</evidence>
<dbReference type="GO" id="GO:0005576">
    <property type="term" value="C:extracellular region"/>
    <property type="evidence" value="ECO:0007669"/>
    <property type="project" value="UniProtKB-SubCell"/>
</dbReference>
<feature type="binding site" evidence="17">
    <location>
        <position position="210"/>
    </location>
    <ligand>
        <name>Ca(2+)</name>
        <dbReference type="ChEBI" id="CHEBI:29108"/>
        <label>2</label>
    </ligand>
</feature>
<dbReference type="InterPro" id="IPR019793">
    <property type="entry name" value="Peroxidases_heam-ligand_BS"/>
</dbReference>
<dbReference type="GO" id="GO:0006979">
    <property type="term" value="P:response to oxidative stress"/>
    <property type="evidence" value="ECO:0007669"/>
    <property type="project" value="UniProtKB-UniRule"/>
</dbReference>
<feature type="site" description="Transition state stabilizer" evidence="18">
    <location>
        <position position="76"/>
    </location>
</feature>
<comment type="cofactor">
    <cofactor evidence="17 20">
        <name>heme b</name>
        <dbReference type="ChEBI" id="CHEBI:60344"/>
    </cofactor>
    <text evidence="17 20">Binds 1 heme b (iron(II)-protoporphyrin IX) group per subunit.</text>
</comment>
<keyword evidence="9 20" id="KW-0732">Signal</keyword>
<dbReference type="GO" id="GO:0140825">
    <property type="term" value="F:lactoperoxidase activity"/>
    <property type="evidence" value="ECO:0007669"/>
    <property type="project" value="UniProtKB-EC"/>
</dbReference>
<reference evidence="22 23" key="1">
    <citation type="submission" date="2024-04" db="EMBL/GenBank/DDBJ databases">
        <authorList>
            <person name="Fracassetti M."/>
        </authorList>
    </citation>
    <scope>NUCLEOTIDE SEQUENCE [LARGE SCALE GENOMIC DNA]</scope>
</reference>
<comment type="similarity">
    <text evidence="20">Belongs to the peroxidase family. Classical plant (class III) peroxidase subfamily.</text>
</comment>
<evidence type="ECO:0000256" key="18">
    <source>
        <dbReference type="PIRSR" id="PIRSR600823-4"/>
    </source>
</evidence>
<evidence type="ECO:0000256" key="7">
    <source>
        <dbReference type="ARBA" id="ARBA00022617"/>
    </source>
</evidence>
<evidence type="ECO:0000259" key="21">
    <source>
        <dbReference type="PROSITE" id="PS50873"/>
    </source>
</evidence>
<evidence type="ECO:0000256" key="5">
    <source>
        <dbReference type="ARBA" id="ARBA00012313"/>
    </source>
</evidence>
<dbReference type="GO" id="GO:0046872">
    <property type="term" value="F:metal ion binding"/>
    <property type="evidence" value="ECO:0007669"/>
    <property type="project" value="UniProtKB-UniRule"/>
</dbReference>
<evidence type="ECO:0000313" key="22">
    <source>
        <dbReference type="EMBL" id="CAL1400422.1"/>
    </source>
</evidence>
<keyword evidence="8 17" id="KW-0479">Metal-binding</keyword>
<protein>
    <recommendedName>
        <fullName evidence="5 20">Peroxidase</fullName>
        <ecNumber evidence="5 20">1.11.1.7</ecNumber>
    </recommendedName>
</protein>
<keyword evidence="7 20" id="KW-0349">Heme</keyword>
<feature type="disulfide bond" evidence="19">
    <location>
        <begin position="137"/>
        <end position="337"/>
    </location>
</feature>
<feature type="binding site" evidence="17">
    <location>
        <position position="84"/>
    </location>
    <ligand>
        <name>Ca(2+)</name>
        <dbReference type="ChEBI" id="CHEBI:29108"/>
        <label>1</label>
    </ligand>
</feature>
<comment type="similarity">
    <text evidence="4">Belongs to the peroxidase family. Ascorbate peroxidase subfamily.</text>
</comment>
<dbReference type="FunFam" id="1.10.420.10:FF:000006">
    <property type="entry name" value="Peroxidase"/>
    <property type="match status" value="1"/>
</dbReference>
<keyword evidence="23" id="KW-1185">Reference proteome</keyword>
<keyword evidence="11 20" id="KW-0560">Oxidoreductase</keyword>
<dbReference type="CDD" id="cd00693">
    <property type="entry name" value="secretory_peroxidase"/>
    <property type="match status" value="1"/>
</dbReference>
<evidence type="ECO:0000256" key="15">
    <source>
        <dbReference type="PIRSR" id="PIRSR600823-1"/>
    </source>
</evidence>
<feature type="binding site" evidence="17">
    <location>
        <position position="260"/>
    </location>
    <ligand>
        <name>Ca(2+)</name>
        <dbReference type="ChEBI" id="CHEBI:29108"/>
        <label>2</label>
    </ligand>
</feature>
<accession>A0AAV2FQZ8</accession>
<evidence type="ECO:0000256" key="6">
    <source>
        <dbReference type="ARBA" id="ARBA00022559"/>
    </source>
</evidence>
<evidence type="ECO:0000256" key="14">
    <source>
        <dbReference type="ARBA" id="ARBA00023180"/>
    </source>
</evidence>
<feature type="binding site" evidence="17">
    <location>
        <position position="89"/>
    </location>
    <ligand>
        <name>Ca(2+)</name>
        <dbReference type="ChEBI" id="CHEBI:29108"/>
        <label>1</label>
    </ligand>
</feature>
<keyword evidence="6 20" id="KW-0575">Peroxidase</keyword>
<dbReference type="InterPro" id="IPR010255">
    <property type="entry name" value="Haem_peroxidase_sf"/>
</dbReference>
<keyword evidence="10 17" id="KW-0106">Calcium</keyword>
<feature type="binding site" evidence="17">
    <location>
        <position position="104"/>
    </location>
    <ligand>
        <name>Ca(2+)</name>
        <dbReference type="ChEBI" id="CHEBI:29108"/>
        <label>1</label>
    </ligand>
</feature>
<comment type="cofactor">
    <cofactor evidence="17 20">
        <name>Ca(2+)</name>
        <dbReference type="ChEBI" id="CHEBI:29108"/>
    </cofactor>
    <text evidence="17 20">Binds 2 calcium ions per subunit.</text>
</comment>
<dbReference type="PROSITE" id="PS50873">
    <property type="entry name" value="PEROXIDASE_4"/>
    <property type="match status" value="1"/>
</dbReference>
<dbReference type="SUPFAM" id="SSF48113">
    <property type="entry name" value="Heme-dependent peroxidases"/>
    <property type="match status" value="1"/>
</dbReference>
<feature type="domain" description="Plant heme peroxidase family profile" evidence="21">
    <location>
        <begin position="39"/>
        <end position="341"/>
    </location>
</feature>
<comment type="subcellular location">
    <subcellularLocation>
        <location evidence="3 20">Secreted</location>
    </subcellularLocation>
</comment>
<feature type="binding site" evidence="17">
    <location>
        <position position="87"/>
    </location>
    <ligand>
        <name>Ca(2+)</name>
        <dbReference type="ChEBI" id="CHEBI:29108"/>
        <label>1</label>
    </ligand>
</feature>
<evidence type="ECO:0000256" key="1">
    <source>
        <dbReference type="ARBA" id="ARBA00000189"/>
    </source>
</evidence>
<keyword evidence="20" id="KW-0964">Secreted</keyword>
<feature type="binding site" evidence="16">
    <location>
        <position position="179"/>
    </location>
    <ligand>
        <name>substrate</name>
    </ligand>
</feature>
<evidence type="ECO:0000256" key="4">
    <source>
        <dbReference type="ARBA" id="ARBA00006873"/>
    </source>
</evidence>
<dbReference type="AlphaFoldDB" id="A0AAV2FQZ8"/>
<name>A0AAV2FQZ8_9ROSI</name>
<evidence type="ECO:0000256" key="17">
    <source>
        <dbReference type="PIRSR" id="PIRSR600823-3"/>
    </source>
</evidence>
<dbReference type="FunFam" id="1.10.520.10:FF:000009">
    <property type="entry name" value="Peroxidase"/>
    <property type="match status" value="1"/>
</dbReference>
<feature type="disulfide bond" evidence="19">
    <location>
        <begin position="82"/>
        <end position="88"/>
    </location>
</feature>
<evidence type="ECO:0000256" key="11">
    <source>
        <dbReference type="ARBA" id="ARBA00023002"/>
    </source>
</evidence>
<evidence type="ECO:0000256" key="2">
    <source>
        <dbReference type="ARBA" id="ARBA00002322"/>
    </source>
</evidence>
<dbReference type="Proteomes" id="UP001497516">
    <property type="component" value="Chromosome 7"/>
</dbReference>
<dbReference type="PANTHER" id="PTHR31388">
    <property type="entry name" value="PEROXIDASE 72-RELATED"/>
    <property type="match status" value="1"/>
</dbReference>
<evidence type="ECO:0000256" key="16">
    <source>
        <dbReference type="PIRSR" id="PIRSR600823-2"/>
    </source>
</evidence>
<evidence type="ECO:0000256" key="19">
    <source>
        <dbReference type="PIRSR" id="PIRSR600823-5"/>
    </source>
</evidence>
<dbReference type="EMBL" id="OZ034820">
    <property type="protein sequence ID" value="CAL1400422.1"/>
    <property type="molecule type" value="Genomic_DNA"/>
</dbReference>
<keyword evidence="12 17" id="KW-0408">Iron</keyword>
<feature type="chain" id="PRO_5043085216" description="Peroxidase" evidence="20">
    <location>
        <begin position="26"/>
        <end position="341"/>
    </location>
</feature>
<feature type="binding site" evidence="17">
    <location>
        <position position="265"/>
    </location>
    <ligand>
        <name>Ca(2+)</name>
        <dbReference type="ChEBI" id="CHEBI:29108"/>
        <label>2</label>
    </ligand>
</feature>
<dbReference type="PRINTS" id="PR00458">
    <property type="entry name" value="PEROXIDASE"/>
</dbReference>
<sequence length="341" mass="35871">MAGASGLRSMKSALMMILACVLAAAGTSSVAALFSINLSLTLDFYASTCPGAAAKIKEMVDEAVQTETRMGASLLRLHFHDCFVNNGCDASVLLDDVLPSFVGEKTAPPNDNSLRGFEVIDNIKTEVEKLCPGKVSCADILTVAARDAVVALGGPSWQVPLGRKDSTTANFTDALASLPSPFLDLSQLVTAFADKGFSTQEMITLSGGHTVGKARCGLFRQRAHSEGNIDPAYAAFLQSICPGTDGVGDDNLAPLDNSTTTDTFDRGYYLSLVGKKGLLHSDQALLPNGGSSSTQINTYNSFLLGSVSFFTDFSNAMVKMGKLTGPAGNVGQIRTDCRRVN</sequence>
<dbReference type="PRINTS" id="PR00461">
    <property type="entry name" value="PLPEROXIDASE"/>
</dbReference>
<evidence type="ECO:0000256" key="3">
    <source>
        <dbReference type="ARBA" id="ARBA00004613"/>
    </source>
</evidence>
<comment type="catalytic activity">
    <reaction evidence="1 20">
        <text>2 a phenolic donor + H2O2 = 2 a phenolic radical donor + 2 H2O</text>
        <dbReference type="Rhea" id="RHEA:56136"/>
        <dbReference type="ChEBI" id="CHEBI:15377"/>
        <dbReference type="ChEBI" id="CHEBI:16240"/>
        <dbReference type="ChEBI" id="CHEBI:139520"/>
        <dbReference type="ChEBI" id="CHEBI:139521"/>
        <dbReference type="EC" id="1.11.1.7"/>
    </reaction>
</comment>
<feature type="binding site" evidence="17">
    <location>
        <position position="81"/>
    </location>
    <ligand>
        <name>Ca(2+)</name>
        <dbReference type="ChEBI" id="CHEBI:29108"/>
        <label>1</label>
    </ligand>
</feature>
<dbReference type="Gene3D" id="1.10.420.10">
    <property type="entry name" value="Peroxidase, domain 2"/>
    <property type="match status" value="1"/>
</dbReference>
<feature type="disulfide bond" evidence="19">
    <location>
        <begin position="216"/>
        <end position="241"/>
    </location>
</feature>
<feature type="active site" description="Proton acceptor" evidence="15">
    <location>
        <position position="80"/>
    </location>
</feature>
<organism evidence="22 23">
    <name type="scientific">Linum trigynum</name>
    <dbReference type="NCBI Taxonomy" id="586398"/>
    <lineage>
        <taxon>Eukaryota</taxon>
        <taxon>Viridiplantae</taxon>
        <taxon>Streptophyta</taxon>
        <taxon>Embryophyta</taxon>
        <taxon>Tracheophyta</taxon>
        <taxon>Spermatophyta</taxon>
        <taxon>Magnoliopsida</taxon>
        <taxon>eudicotyledons</taxon>
        <taxon>Gunneridae</taxon>
        <taxon>Pentapetalae</taxon>
        <taxon>rosids</taxon>
        <taxon>fabids</taxon>
        <taxon>Malpighiales</taxon>
        <taxon>Linaceae</taxon>
        <taxon>Linum</taxon>
    </lineage>
</organism>
<evidence type="ECO:0000313" key="23">
    <source>
        <dbReference type="Proteomes" id="UP001497516"/>
    </source>
</evidence>
<dbReference type="Gene3D" id="1.10.520.10">
    <property type="match status" value="1"/>
</dbReference>
<keyword evidence="14" id="KW-0325">Glycoprotein</keyword>
<feature type="binding site" evidence="17">
    <location>
        <position position="91"/>
    </location>
    <ligand>
        <name>Ca(2+)</name>
        <dbReference type="ChEBI" id="CHEBI:29108"/>
        <label>1</label>
    </ligand>
</feature>
<dbReference type="GO" id="GO:0042744">
    <property type="term" value="P:hydrogen peroxide catabolic process"/>
    <property type="evidence" value="ECO:0007669"/>
    <property type="project" value="UniProtKB-KW"/>
</dbReference>
<dbReference type="GO" id="GO:0020037">
    <property type="term" value="F:heme binding"/>
    <property type="evidence" value="ECO:0007669"/>
    <property type="project" value="UniProtKB-UniRule"/>
</dbReference>
<evidence type="ECO:0000256" key="9">
    <source>
        <dbReference type="ARBA" id="ARBA00022729"/>
    </source>
</evidence>
<evidence type="ECO:0000256" key="13">
    <source>
        <dbReference type="ARBA" id="ARBA00023157"/>
    </source>
</evidence>
<evidence type="ECO:0000256" key="10">
    <source>
        <dbReference type="ARBA" id="ARBA00022837"/>
    </source>
</evidence>
<dbReference type="InterPro" id="IPR033905">
    <property type="entry name" value="Secretory_peroxidase"/>
</dbReference>
<comment type="function">
    <text evidence="2">Removal of H(2)O(2), oxidation of toxic reductants, biosynthesis and degradation of lignin, suberization, auxin catabolism, response to environmental stresses such as wounding, pathogen attack and oxidative stress. These functions might be dependent on each isozyme/isoform in each plant tissue.</text>
</comment>
<dbReference type="InterPro" id="IPR000823">
    <property type="entry name" value="Peroxidase_pln"/>
</dbReference>
<proteinExistence type="inferred from homology"/>